<dbReference type="eggNOG" id="COG5002">
    <property type="taxonomic scope" value="Bacteria"/>
</dbReference>
<dbReference type="InterPro" id="IPR036641">
    <property type="entry name" value="HPT_dom_sf"/>
</dbReference>
<dbReference type="SUPFAM" id="SSF47226">
    <property type="entry name" value="Histidine-containing phosphotransfer domain, HPT domain"/>
    <property type="match status" value="1"/>
</dbReference>
<evidence type="ECO:0000256" key="6">
    <source>
        <dbReference type="ARBA" id="ARBA00022475"/>
    </source>
</evidence>
<dbReference type="FunFam" id="3.30.565.10:FF:000010">
    <property type="entry name" value="Sensor histidine kinase RcsC"/>
    <property type="match status" value="1"/>
</dbReference>
<dbReference type="GO" id="GO:0005524">
    <property type="term" value="F:ATP binding"/>
    <property type="evidence" value="ECO:0007669"/>
    <property type="project" value="UniProtKB-KW"/>
</dbReference>
<dbReference type="AlphaFoldDB" id="U5MUF4"/>
<dbReference type="InterPro" id="IPR000700">
    <property type="entry name" value="PAS-assoc_C"/>
</dbReference>
<evidence type="ECO:0000259" key="24">
    <source>
        <dbReference type="PROSITE" id="PS50113"/>
    </source>
</evidence>
<dbReference type="Gene3D" id="3.40.50.2300">
    <property type="match status" value="1"/>
</dbReference>
<feature type="modified residue" description="4-aspartylphosphate" evidence="20">
    <location>
        <position position="965"/>
    </location>
</feature>
<keyword evidence="11" id="KW-0418">Kinase</keyword>
<evidence type="ECO:0000256" key="17">
    <source>
        <dbReference type="ARBA" id="ARBA00064003"/>
    </source>
</evidence>
<dbReference type="SMART" id="SM00448">
    <property type="entry name" value="REC"/>
    <property type="match status" value="1"/>
</dbReference>
<keyword evidence="7 20" id="KW-0597">Phosphoprotein</keyword>
<comment type="similarity">
    <text evidence="3">In the N-terminal section; belongs to the phytochrome family.</text>
</comment>
<feature type="domain" description="PAS" evidence="23">
    <location>
        <begin position="526"/>
        <end position="601"/>
    </location>
</feature>
<evidence type="ECO:0000313" key="25">
    <source>
        <dbReference type="EMBL" id="AGX43296.1"/>
    </source>
</evidence>
<keyword evidence="10" id="KW-0547">Nucleotide-binding</keyword>
<evidence type="ECO:0000256" key="9">
    <source>
        <dbReference type="ARBA" id="ARBA00022692"/>
    </source>
</evidence>
<dbReference type="PRINTS" id="PR00344">
    <property type="entry name" value="BCTRLSENSOR"/>
</dbReference>
<dbReference type="InterPro" id="IPR003661">
    <property type="entry name" value="HisK_dim/P_dom"/>
</dbReference>
<feature type="domain" description="Response regulatory" evidence="22">
    <location>
        <begin position="916"/>
        <end position="1030"/>
    </location>
</feature>
<dbReference type="EMBL" id="CP006721">
    <property type="protein sequence ID" value="AGX43296.1"/>
    <property type="molecule type" value="Genomic_DNA"/>
</dbReference>
<evidence type="ECO:0000256" key="15">
    <source>
        <dbReference type="ARBA" id="ARBA00023136"/>
    </source>
</evidence>
<dbReference type="PROSITE" id="PS50109">
    <property type="entry name" value="HIS_KIN"/>
    <property type="match status" value="1"/>
</dbReference>
<feature type="domain" description="PAC" evidence="24">
    <location>
        <begin position="88"/>
        <end position="140"/>
    </location>
</feature>
<dbReference type="eggNOG" id="COG0745">
    <property type="taxonomic scope" value="Bacteria"/>
</dbReference>
<dbReference type="Pfam" id="PF02518">
    <property type="entry name" value="HATPase_c"/>
    <property type="match status" value="1"/>
</dbReference>
<dbReference type="Pfam" id="PF13426">
    <property type="entry name" value="PAS_9"/>
    <property type="match status" value="4"/>
</dbReference>
<evidence type="ECO:0000256" key="18">
    <source>
        <dbReference type="ARBA" id="ARBA00068150"/>
    </source>
</evidence>
<dbReference type="Proteomes" id="UP000017118">
    <property type="component" value="Chromosome"/>
</dbReference>
<organism evidence="25 26">
    <name type="scientific">Clostridium saccharobutylicum DSM 13864</name>
    <dbReference type="NCBI Taxonomy" id="1345695"/>
    <lineage>
        <taxon>Bacteria</taxon>
        <taxon>Bacillati</taxon>
        <taxon>Bacillota</taxon>
        <taxon>Clostridia</taxon>
        <taxon>Eubacteriales</taxon>
        <taxon>Clostridiaceae</taxon>
        <taxon>Clostridium</taxon>
    </lineage>
</organism>
<dbReference type="InterPro" id="IPR001789">
    <property type="entry name" value="Sig_transdc_resp-reg_receiver"/>
</dbReference>
<protein>
    <recommendedName>
        <fullName evidence="19">Circadian input-output histidine kinase CikA</fullName>
        <ecNumber evidence="4">2.7.13.3</ecNumber>
    </recommendedName>
    <alternativeName>
        <fullName evidence="18">Sensory/regulatory protein RpfC</fullName>
    </alternativeName>
    <alternativeName>
        <fullName evidence="5">Stage 0 sporulation protein A homolog</fullName>
    </alternativeName>
</protein>
<proteinExistence type="inferred from homology"/>
<dbReference type="SUPFAM" id="SSF55874">
    <property type="entry name" value="ATPase domain of HSP90 chaperone/DNA topoisomerase II/histidine kinase"/>
    <property type="match status" value="1"/>
</dbReference>
<evidence type="ECO:0000259" key="22">
    <source>
        <dbReference type="PROSITE" id="PS50110"/>
    </source>
</evidence>
<dbReference type="PROSITE" id="PS50112">
    <property type="entry name" value="PAS"/>
    <property type="match status" value="4"/>
</dbReference>
<dbReference type="InterPro" id="IPR005467">
    <property type="entry name" value="His_kinase_dom"/>
</dbReference>
<dbReference type="Pfam" id="PF08447">
    <property type="entry name" value="PAS_3"/>
    <property type="match status" value="1"/>
</dbReference>
<dbReference type="SMART" id="SM00091">
    <property type="entry name" value="PAS"/>
    <property type="match status" value="5"/>
</dbReference>
<keyword evidence="15" id="KW-0472">Membrane</keyword>
<dbReference type="GO" id="GO:0000155">
    <property type="term" value="F:phosphorelay sensor kinase activity"/>
    <property type="evidence" value="ECO:0007669"/>
    <property type="project" value="InterPro"/>
</dbReference>
<evidence type="ECO:0000256" key="19">
    <source>
        <dbReference type="ARBA" id="ARBA00074306"/>
    </source>
</evidence>
<dbReference type="SUPFAM" id="SSF47384">
    <property type="entry name" value="Homodimeric domain of signal transducing histidine kinase"/>
    <property type="match status" value="1"/>
</dbReference>
<evidence type="ECO:0000256" key="7">
    <source>
        <dbReference type="ARBA" id="ARBA00022553"/>
    </source>
</evidence>
<evidence type="ECO:0000256" key="5">
    <source>
        <dbReference type="ARBA" id="ARBA00018672"/>
    </source>
</evidence>
<feature type="domain" description="Histidine kinase" evidence="21">
    <location>
        <begin position="671"/>
        <end position="892"/>
    </location>
</feature>
<dbReference type="PROSITE" id="PS50110">
    <property type="entry name" value="RESPONSE_REGULATORY"/>
    <property type="match status" value="1"/>
</dbReference>
<dbReference type="InterPro" id="IPR035965">
    <property type="entry name" value="PAS-like_dom_sf"/>
</dbReference>
<dbReference type="InterPro" id="IPR003594">
    <property type="entry name" value="HATPase_dom"/>
</dbReference>
<dbReference type="Gene3D" id="3.30.565.10">
    <property type="entry name" value="Histidine kinase-like ATPase, C-terminal domain"/>
    <property type="match status" value="1"/>
</dbReference>
<dbReference type="InterPro" id="IPR011006">
    <property type="entry name" value="CheY-like_superfamily"/>
</dbReference>
<dbReference type="InterPro" id="IPR001610">
    <property type="entry name" value="PAC"/>
</dbReference>
<evidence type="ECO:0000256" key="14">
    <source>
        <dbReference type="ARBA" id="ARBA00023012"/>
    </source>
</evidence>
<dbReference type="CDD" id="cd17546">
    <property type="entry name" value="REC_hyHK_CKI1_RcsC-like"/>
    <property type="match status" value="1"/>
</dbReference>
<dbReference type="eggNOG" id="COG4251">
    <property type="taxonomic scope" value="Bacteria"/>
</dbReference>
<evidence type="ECO:0000256" key="12">
    <source>
        <dbReference type="ARBA" id="ARBA00022840"/>
    </source>
</evidence>
<dbReference type="PATRIC" id="fig|1345695.10.peg.2307"/>
<dbReference type="SMART" id="SM00086">
    <property type="entry name" value="PAC"/>
    <property type="match status" value="4"/>
</dbReference>
<dbReference type="EC" id="2.7.13.3" evidence="4"/>
<dbReference type="PANTHER" id="PTHR45339">
    <property type="entry name" value="HYBRID SIGNAL TRANSDUCTION HISTIDINE KINASE J"/>
    <property type="match status" value="1"/>
</dbReference>
<evidence type="ECO:0000256" key="10">
    <source>
        <dbReference type="ARBA" id="ARBA00022741"/>
    </source>
</evidence>
<dbReference type="CDD" id="cd00082">
    <property type="entry name" value="HisKA"/>
    <property type="match status" value="1"/>
</dbReference>
<keyword evidence="6" id="KW-1003">Cell membrane</keyword>
<dbReference type="InterPro" id="IPR036890">
    <property type="entry name" value="HATPase_C_sf"/>
</dbReference>
<sequence>MIEKKIIDRKNYFLSATLSSIGDGVLATNLSGNITFFNKAAEEITGWAIEEVIGKSFQNIFTLVDINTKKALEDPINNVLEFYISTGLDENSALITKNKEIKYISATISPIKDDNGIVLGSVTVFKDITKIRSMVLKNKEEQSDFIRLFNSAPVGAIVLDENSVISKINEVASEFLDSNNILRIGKKFGDALGCEESFTNEQGCRYGSQCNNCDIKKATYLALNAGLSTNNIEFSRVFNINGMKKKLWFKASVTPVIQENKKNVAIAFIDITDRKKAENEIAKSRDYYLGMFENFPSMVWKTDSSGKNEFVNKKCCDFTGKPREECFGDNWISIIHPEDRKRCYEIKTKSLQERKSYEIKYRAMNSSGIYRVIKSIYRPFYNLEGKFDGLIGTGIDVTDKKNAEEWLNRYKILSESVRDIIHFIDIEGNIIDANQSALRAYGYTYEEILKLNIRDLRAEGIITRELMDKCYKYGIFYETLHKYRDGNTFPVEISAKGANIAGKRVIISIIRDITERKQIETTIREREEKYRNIFNNANDAIYVYEINNDFKYEKFIEVNDVACTYLGYTKDELLNMSFYDINGEKTKEIIDEKVDIVRRNGKGIFETCHRTKENRIIPVEVNVHTFNQNGKRVALAIVRDITQRKMVESSLKLAKKSAEIANKTKSEFLANMSHEIRTPINGIIGMVDLTLATELGNEQKENLMIVKSCANSLLRVINDILDFSKIEARKLVIENINFDIKSLIAETIKVHSPGAIAKDIELNYAFSSITPQYVIGDPSRLQQILNNLISNAIKFTDRGEVWVKVKQIKSKNDEVYLKFSVEDTGIGISEDNIGMLFKSFSQLDGSITRKFGGTGLGLAISKQLSEMMGGKLWVESKKGLGSNFYFTLKFDIGEKIKPQSKEKIQFQPTNIHTLHNILLTEDDEVNQMVITRMLRERGYFVDIANNGLEALEMCKKKLYDVILMDIQMPVMDGIEATKIIKEINKSIPIIAITAYALKGDGKKFLSQGMDGYISKPINAEELYSTIEETLFLNKYNENLSGVGICLDENGDIVLKQKEAPIFDKKNSEKLNRLSKEIKAINNTLDKKEFFLIESLANKIKNLSNEIGIEELKTTAFKIELDARRGNFEQLTNKVQRANSIFQAFKKSVLQEEESI</sequence>
<keyword evidence="26" id="KW-1185">Reference proteome</keyword>
<evidence type="ECO:0000256" key="16">
    <source>
        <dbReference type="ARBA" id="ARBA00024867"/>
    </source>
</evidence>
<dbReference type="SMART" id="SM00388">
    <property type="entry name" value="HisKA"/>
    <property type="match status" value="1"/>
</dbReference>
<dbReference type="InterPro" id="IPR000014">
    <property type="entry name" value="PAS"/>
</dbReference>
<feature type="domain" description="PAC" evidence="24">
    <location>
        <begin position="357"/>
        <end position="409"/>
    </location>
</feature>
<gene>
    <name evidence="25" type="primary">arcB1</name>
    <name evidence="25" type="ORF">CLSA_c23220</name>
</gene>
<evidence type="ECO:0000256" key="13">
    <source>
        <dbReference type="ARBA" id="ARBA00022989"/>
    </source>
</evidence>
<feature type="domain" description="PAS" evidence="23">
    <location>
        <begin position="10"/>
        <end position="83"/>
    </location>
</feature>
<dbReference type="SMART" id="SM00387">
    <property type="entry name" value="HATPase_c"/>
    <property type="match status" value="1"/>
</dbReference>
<name>U5MUF4_CLOSA</name>
<comment type="subcellular location">
    <subcellularLocation>
        <location evidence="2">Cell membrane</location>
        <topology evidence="2">Multi-pass membrane protein</topology>
    </subcellularLocation>
</comment>
<feature type="domain" description="PAC" evidence="24">
    <location>
        <begin position="473"/>
        <end position="525"/>
    </location>
</feature>
<dbReference type="GO" id="GO:0005886">
    <property type="term" value="C:plasma membrane"/>
    <property type="evidence" value="ECO:0007669"/>
    <property type="project" value="UniProtKB-SubCell"/>
</dbReference>
<dbReference type="PROSITE" id="PS50113">
    <property type="entry name" value="PAC"/>
    <property type="match status" value="3"/>
</dbReference>
<keyword evidence="8 25" id="KW-0808">Transferase</keyword>
<feature type="domain" description="PAS" evidence="23">
    <location>
        <begin position="406"/>
        <end position="449"/>
    </location>
</feature>
<dbReference type="GeneID" id="55476838"/>
<evidence type="ECO:0000256" key="11">
    <source>
        <dbReference type="ARBA" id="ARBA00022777"/>
    </source>
</evidence>
<keyword evidence="12" id="KW-0067">ATP-binding</keyword>
<dbReference type="CDD" id="cd00130">
    <property type="entry name" value="PAS"/>
    <property type="match status" value="4"/>
</dbReference>
<evidence type="ECO:0000256" key="1">
    <source>
        <dbReference type="ARBA" id="ARBA00000085"/>
    </source>
</evidence>
<dbReference type="SUPFAM" id="SSF52172">
    <property type="entry name" value="CheY-like"/>
    <property type="match status" value="1"/>
</dbReference>
<keyword evidence="9" id="KW-0812">Transmembrane</keyword>
<comment type="subunit">
    <text evidence="17">At low DSF concentrations, interacts with RpfF.</text>
</comment>
<evidence type="ECO:0000256" key="8">
    <source>
        <dbReference type="ARBA" id="ARBA00022679"/>
    </source>
</evidence>
<evidence type="ECO:0000256" key="3">
    <source>
        <dbReference type="ARBA" id="ARBA00006402"/>
    </source>
</evidence>
<reference evidence="25 26" key="1">
    <citation type="journal article" date="2013" name="Genome Announc.">
        <title>Complete Genome Sequence of the Solvent Producer Clostridium saccharobutylicum NCP262 (DSM 13864).</title>
        <authorList>
            <person name="Poehlein A."/>
            <person name="Hartwich K."/>
            <person name="Krabben P."/>
            <person name="Ehrenreich A."/>
            <person name="Liebl W."/>
            <person name="Durre P."/>
            <person name="Gottschalk G."/>
            <person name="Daniel R."/>
        </authorList>
    </citation>
    <scope>NUCLEOTIDE SEQUENCE [LARGE SCALE GENOMIC DNA]</scope>
    <source>
        <strain evidence="25">DSM 13864</strain>
    </source>
</reference>
<dbReference type="FunFam" id="1.10.287.130:FF:000002">
    <property type="entry name" value="Two-component osmosensing histidine kinase"/>
    <property type="match status" value="1"/>
</dbReference>
<evidence type="ECO:0000259" key="21">
    <source>
        <dbReference type="PROSITE" id="PS50109"/>
    </source>
</evidence>
<evidence type="ECO:0000259" key="23">
    <source>
        <dbReference type="PROSITE" id="PS50112"/>
    </source>
</evidence>
<dbReference type="InterPro" id="IPR004358">
    <property type="entry name" value="Sig_transdc_His_kin-like_C"/>
</dbReference>
<dbReference type="InterPro" id="IPR036097">
    <property type="entry name" value="HisK_dim/P_sf"/>
</dbReference>
<keyword evidence="14" id="KW-0902">Two-component regulatory system</keyword>
<evidence type="ECO:0000256" key="2">
    <source>
        <dbReference type="ARBA" id="ARBA00004651"/>
    </source>
</evidence>
<evidence type="ECO:0000313" key="26">
    <source>
        <dbReference type="Proteomes" id="UP000017118"/>
    </source>
</evidence>
<dbReference type="KEGG" id="csb:CLSA_c23220"/>
<dbReference type="Gene3D" id="3.30.450.20">
    <property type="entry name" value="PAS domain"/>
    <property type="match status" value="5"/>
</dbReference>
<dbReference type="PANTHER" id="PTHR45339:SF1">
    <property type="entry name" value="HYBRID SIGNAL TRANSDUCTION HISTIDINE KINASE J"/>
    <property type="match status" value="1"/>
</dbReference>
<evidence type="ECO:0000256" key="4">
    <source>
        <dbReference type="ARBA" id="ARBA00012438"/>
    </source>
</evidence>
<keyword evidence="13" id="KW-1133">Transmembrane helix</keyword>
<comment type="function">
    <text evidence="16">May play the central regulatory role in sporulation. It may be an element of the effector pathway responsible for the activation of sporulation genes in response to nutritional stress. Spo0A may act in concert with spo0H (a sigma factor) to control the expression of some genes that are critical to the sporulation process.</text>
</comment>
<dbReference type="RefSeq" id="WP_022746447.1">
    <property type="nucleotide sequence ID" value="NC_022571.1"/>
</dbReference>
<dbReference type="SUPFAM" id="SSF55785">
    <property type="entry name" value="PYP-like sensor domain (PAS domain)"/>
    <property type="match status" value="4"/>
</dbReference>
<dbReference type="HOGENOM" id="CLU_000445_114_15_9"/>
<accession>U5MUF4</accession>
<dbReference type="Gene3D" id="1.10.287.130">
    <property type="match status" value="1"/>
</dbReference>
<comment type="catalytic activity">
    <reaction evidence="1">
        <text>ATP + protein L-histidine = ADP + protein N-phospho-L-histidine.</text>
        <dbReference type="EC" id="2.7.13.3"/>
    </reaction>
</comment>
<evidence type="ECO:0000256" key="20">
    <source>
        <dbReference type="PROSITE-ProRule" id="PRU00169"/>
    </source>
</evidence>
<dbReference type="OrthoDB" id="9790669at2"/>
<dbReference type="Pfam" id="PF00072">
    <property type="entry name" value="Response_reg"/>
    <property type="match status" value="1"/>
</dbReference>
<dbReference type="CDD" id="cd16922">
    <property type="entry name" value="HATPase_EvgS-ArcB-TorS-like"/>
    <property type="match status" value="1"/>
</dbReference>
<feature type="domain" description="PAS" evidence="23">
    <location>
        <begin position="284"/>
        <end position="354"/>
    </location>
</feature>
<dbReference type="InterPro" id="IPR013655">
    <property type="entry name" value="PAS_fold_3"/>
</dbReference>
<dbReference type="NCBIfam" id="TIGR00229">
    <property type="entry name" value="sensory_box"/>
    <property type="match status" value="4"/>
</dbReference>
<dbReference type="Pfam" id="PF00512">
    <property type="entry name" value="HisKA"/>
    <property type="match status" value="1"/>
</dbReference>